<accession>A0AAV9MSB5</accession>
<comment type="caution">
    <text evidence="3">The sequence shown here is derived from an EMBL/GenBank/DDBJ whole genome shotgun (WGS) entry which is preliminary data.</text>
</comment>
<dbReference type="GO" id="GO:0000976">
    <property type="term" value="F:transcription cis-regulatory region binding"/>
    <property type="evidence" value="ECO:0007669"/>
    <property type="project" value="TreeGrafter"/>
</dbReference>
<dbReference type="GO" id="GO:0003700">
    <property type="term" value="F:DNA-binding transcription factor activity"/>
    <property type="evidence" value="ECO:0007669"/>
    <property type="project" value="TreeGrafter"/>
</dbReference>
<dbReference type="EMBL" id="JAVRRD010000050">
    <property type="protein sequence ID" value="KAK5044428.1"/>
    <property type="molecule type" value="Genomic_DNA"/>
</dbReference>
<keyword evidence="2" id="KW-0539">Nucleus</keyword>
<dbReference type="InterPro" id="IPR021858">
    <property type="entry name" value="Fun_TF"/>
</dbReference>
<evidence type="ECO:0000256" key="1">
    <source>
        <dbReference type="ARBA" id="ARBA00004123"/>
    </source>
</evidence>
<evidence type="ECO:0000256" key="2">
    <source>
        <dbReference type="ARBA" id="ARBA00023242"/>
    </source>
</evidence>
<dbReference type="Proteomes" id="UP001358417">
    <property type="component" value="Unassembled WGS sequence"/>
</dbReference>
<proteinExistence type="predicted"/>
<dbReference type="RefSeq" id="XP_064700091.1">
    <property type="nucleotide sequence ID" value="XM_064854775.1"/>
</dbReference>
<name>A0AAV9MSB5_9EURO</name>
<dbReference type="GO" id="GO:0045944">
    <property type="term" value="P:positive regulation of transcription by RNA polymerase II"/>
    <property type="evidence" value="ECO:0007669"/>
    <property type="project" value="TreeGrafter"/>
</dbReference>
<sequence length="459" mass="51663">MTTLECDYQIKLLWEEDALQRNIAHGRGKAPARKREVAQLVEQPLAYRVSEYEFCNTTTSDFDAMYWNSPSSLGIDDEDDSDVEEVVRATGLKCIPVPPHSPYLGSDAFLLDYYISELSPKCSLSRINNPYLYTLLPVAFEFEPLRNALLAAAANELRLQQHGEFEKLALKLRDAAIRGLRAHLQTAEMDWRGLAVMLMFCFYDISDGCAPSWITHHKMALKMLDRLRANSKTDTSLKALCEIYFVAHEVMGQTAWENPSPVRDLLWIPHNPQEIDVLTGCSRQLLSIIHRISSLAQRIRQNTFRANDQLLSEKSALIQELLTLHQVPASGSNDLNVVQTVAEAKRLAALIYLEEKLPVVGFPEPRQIDPTAIVQDLLEVLSGLPLHNAATLWPLFVLGVSRFTTHDQLMIVLSRLLCLEQSRPLGSICHARRIVQGHAGDSPLSIDRYQTSKARISLA</sequence>
<comment type="subcellular location">
    <subcellularLocation>
        <location evidence="1">Nucleus</location>
    </subcellularLocation>
</comment>
<dbReference type="Pfam" id="PF11951">
    <property type="entry name" value="Fungal_trans_2"/>
    <property type="match status" value="1"/>
</dbReference>
<keyword evidence="4" id="KW-1185">Reference proteome</keyword>
<evidence type="ECO:0000313" key="3">
    <source>
        <dbReference type="EMBL" id="KAK5044428.1"/>
    </source>
</evidence>
<evidence type="ECO:0000313" key="4">
    <source>
        <dbReference type="Proteomes" id="UP001358417"/>
    </source>
</evidence>
<dbReference type="AlphaFoldDB" id="A0AAV9MSB5"/>
<dbReference type="GeneID" id="89979396"/>
<gene>
    <name evidence="3" type="ORF">LTR84_011242</name>
</gene>
<reference evidence="3 4" key="1">
    <citation type="submission" date="2023-08" db="EMBL/GenBank/DDBJ databases">
        <title>Black Yeasts Isolated from many extreme environments.</title>
        <authorList>
            <person name="Coleine C."/>
            <person name="Stajich J.E."/>
            <person name="Selbmann L."/>
        </authorList>
    </citation>
    <scope>NUCLEOTIDE SEQUENCE [LARGE SCALE GENOMIC DNA]</scope>
    <source>
        <strain evidence="3 4">CCFEE 5792</strain>
    </source>
</reference>
<dbReference type="GO" id="GO:0005634">
    <property type="term" value="C:nucleus"/>
    <property type="evidence" value="ECO:0007669"/>
    <property type="project" value="UniProtKB-SubCell"/>
</dbReference>
<dbReference type="PANTHER" id="PTHR37534:SF49">
    <property type="entry name" value="LYSINE BIOSYNTHESIS REGULATORY PROTEIN LYS14"/>
    <property type="match status" value="1"/>
</dbReference>
<dbReference type="PANTHER" id="PTHR37534">
    <property type="entry name" value="TRANSCRIPTIONAL ACTIVATOR PROTEIN UGA3"/>
    <property type="match status" value="1"/>
</dbReference>
<protein>
    <submittedName>
        <fullName evidence="3">Uncharacterized protein</fullName>
    </submittedName>
</protein>
<organism evidence="3 4">
    <name type="scientific">Exophiala bonariae</name>
    <dbReference type="NCBI Taxonomy" id="1690606"/>
    <lineage>
        <taxon>Eukaryota</taxon>
        <taxon>Fungi</taxon>
        <taxon>Dikarya</taxon>
        <taxon>Ascomycota</taxon>
        <taxon>Pezizomycotina</taxon>
        <taxon>Eurotiomycetes</taxon>
        <taxon>Chaetothyriomycetidae</taxon>
        <taxon>Chaetothyriales</taxon>
        <taxon>Herpotrichiellaceae</taxon>
        <taxon>Exophiala</taxon>
    </lineage>
</organism>